<reference evidence="3" key="1">
    <citation type="journal article" date="2023" name="Proc. Natl. Acad. Sci. U.S.A.">
        <title>Genomic and structural basis for evolution of tropane alkaloid biosynthesis.</title>
        <authorList>
            <person name="Wanga Y.-J."/>
            <person name="Taina T."/>
            <person name="Yua J.-Y."/>
            <person name="Lia J."/>
            <person name="Xua B."/>
            <person name="Chenc J."/>
            <person name="D'Auriad J.C."/>
            <person name="Huanga J.-P."/>
            <person name="Huanga S.-X."/>
        </authorList>
    </citation>
    <scope>NUCLEOTIDE SEQUENCE [LARGE SCALE GENOMIC DNA]</scope>
    <source>
        <strain evidence="3">cv. KIB-2019</strain>
    </source>
</reference>
<evidence type="ECO:0000313" key="3">
    <source>
        <dbReference type="Proteomes" id="UP001152561"/>
    </source>
</evidence>
<dbReference type="EMBL" id="JAJAGQ010000005">
    <property type="protein sequence ID" value="KAJ8562106.1"/>
    <property type="molecule type" value="Genomic_DNA"/>
</dbReference>
<sequence length="152" mass="16794">METSLVSEPISVNISSNTPIRTNPPLNTPMQPGQSSSSNLPEDLSRALVFKGFDEPLDISYYGDDTTLLMLMKPLTLHPWGERREEGEGTSGEVVAAEEAVDAAMQREEAVDAAMQREEAVGRKVLLKRLKMKAEVEAARLREKQAEAVMHK</sequence>
<comment type="caution">
    <text evidence="2">The sequence shown here is derived from an EMBL/GenBank/DDBJ whole genome shotgun (WGS) entry which is preliminary data.</text>
</comment>
<name>A0A9Q1MMP1_9SOLA</name>
<evidence type="ECO:0000313" key="2">
    <source>
        <dbReference type="EMBL" id="KAJ8562106.1"/>
    </source>
</evidence>
<feature type="compositionally biased region" description="Polar residues" evidence="1">
    <location>
        <begin position="1"/>
        <end position="40"/>
    </location>
</feature>
<organism evidence="2 3">
    <name type="scientific">Anisodus acutangulus</name>
    <dbReference type="NCBI Taxonomy" id="402998"/>
    <lineage>
        <taxon>Eukaryota</taxon>
        <taxon>Viridiplantae</taxon>
        <taxon>Streptophyta</taxon>
        <taxon>Embryophyta</taxon>
        <taxon>Tracheophyta</taxon>
        <taxon>Spermatophyta</taxon>
        <taxon>Magnoliopsida</taxon>
        <taxon>eudicotyledons</taxon>
        <taxon>Gunneridae</taxon>
        <taxon>Pentapetalae</taxon>
        <taxon>asterids</taxon>
        <taxon>lamiids</taxon>
        <taxon>Solanales</taxon>
        <taxon>Solanaceae</taxon>
        <taxon>Solanoideae</taxon>
        <taxon>Hyoscyameae</taxon>
        <taxon>Anisodus</taxon>
    </lineage>
</organism>
<dbReference type="AlphaFoldDB" id="A0A9Q1MMP1"/>
<gene>
    <name evidence="2" type="ORF">K7X08_011397</name>
</gene>
<keyword evidence="3" id="KW-1185">Reference proteome</keyword>
<proteinExistence type="predicted"/>
<evidence type="ECO:0000256" key="1">
    <source>
        <dbReference type="SAM" id="MobiDB-lite"/>
    </source>
</evidence>
<dbReference type="Proteomes" id="UP001152561">
    <property type="component" value="Unassembled WGS sequence"/>
</dbReference>
<protein>
    <submittedName>
        <fullName evidence="2">Uncharacterized protein</fullName>
    </submittedName>
</protein>
<feature type="region of interest" description="Disordered" evidence="1">
    <location>
        <begin position="1"/>
        <end position="41"/>
    </location>
</feature>
<accession>A0A9Q1MMP1</accession>